<evidence type="ECO:0000313" key="10">
    <source>
        <dbReference type="Proteomes" id="UP001501752"/>
    </source>
</evidence>
<gene>
    <name evidence="9" type="ORF">GCM10023235_15410</name>
</gene>
<comment type="similarity">
    <text evidence="7">Belongs to the MptA/B family.</text>
</comment>
<evidence type="ECO:0008006" key="11">
    <source>
        <dbReference type="Google" id="ProtNLM"/>
    </source>
</evidence>
<accession>A0ABP9DGI9</accession>
<evidence type="ECO:0000256" key="2">
    <source>
        <dbReference type="ARBA" id="ARBA00022676"/>
    </source>
</evidence>
<feature type="transmembrane region" description="Helical" evidence="8">
    <location>
        <begin position="47"/>
        <end position="69"/>
    </location>
</feature>
<organism evidence="9 10">
    <name type="scientific">Kitasatospora terrestris</name>
    <dbReference type="NCBI Taxonomy" id="258051"/>
    <lineage>
        <taxon>Bacteria</taxon>
        <taxon>Bacillati</taxon>
        <taxon>Actinomycetota</taxon>
        <taxon>Actinomycetes</taxon>
        <taxon>Kitasatosporales</taxon>
        <taxon>Streptomycetaceae</taxon>
        <taxon>Kitasatospora</taxon>
    </lineage>
</organism>
<keyword evidence="10" id="KW-1185">Reference proteome</keyword>
<sequence length="507" mass="51312">MPNWALTAEPRWCRWSGLAGSLALAAGGQRSGALPRGPGASLDGPPYLGGGVALTWFGVALLTAAWLLLGRSVASGRTPPVASGRTPSVGWLCATLACWAAPLLLAPPLFSRDVYSYLAQGALLDAGLDVYTHGPADLGGPEADQVPEVWRHTPTPYGPLFLLLARAAHGWAGSDPVVGPIALRATALVGTLALVALLPRLARACRVAPQTALWLGALNPLLLLHLVAGAHNEALLLPLLLGGLLAARRSPVLGAVLVTLAALVKVPAVLALPAVWWLGHGRTGRRGGLLAGADAAFAVLVAAVATTVLVTAVSGTGFGWLDALGTPASAGSWSPVTAVGRLVARGFAEPDRVVTVARWAGSAVAAAVCAVLAHRVGTGRLGAVHATGLALAAVVVLGPAVRPWYALWAVPLLAAAAGGTVRIRWWTAGACAALAFSVFPDGWTPGGRALGLAAAGVVTALLVAAGAVLRPDRAVADVKQPVDVEQPVKVEQAVGMPLVRAAGRAAR</sequence>
<keyword evidence="3" id="KW-0808">Transferase</keyword>
<feature type="transmembrane region" description="Helical" evidence="8">
    <location>
        <begin position="252"/>
        <end position="277"/>
    </location>
</feature>
<reference evidence="10" key="1">
    <citation type="journal article" date="2019" name="Int. J. Syst. Evol. Microbiol.">
        <title>The Global Catalogue of Microorganisms (GCM) 10K type strain sequencing project: providing services to taxonomists for standard genome sequencing and annotation.</title>
        <authorList>
            <consortium name="The Broad Institute Genomics Platform"/>
            <consortium name="The Broad Institute Genome Sequencing Center for Infectious Disease"/>
            <person name="Wu L."/>
            <person name="Ma J."/>
        </authorList>
    </citation>
    <scope>NUCLEOTIDE SEQUENCE [LARGE SCALE GENOMIC DNA]</scope>
    <source>
        <strain evidence="10">JCM 13006</strain>
    </source>
</reference>
<feature type="transmembrane region" description="Helical" evidence="8">
    <location>
        <begin position="404"/>
        <end position="421"/>
    </location>
</feature>
<protein>
    <recommendedName>
        <fullName evidence="11">DUF2029 domain-containing protein</fullName>
    </recommendedName>
</protein>
<feature type="transmembrane region" description="Helical" evidence="8">
    <location>
        <begin position="289"/>
        <end position="313"/>
    </location>
</feature>
<keyword evidence="4 8" id="KW-0812">Transmembrane</keyword>
<keyword evidence="5 8" id="KW-1133">Transmembrane helix</keyword>
<evidence type="ECO:0000256" key="8">
    <source>
        <dbReference type="SAM" id="Phobius"/>
    </source>
</evidence>
<evidence type="ECO:0000256" key="6">
    <source>
        <dbReference type="ARBA" id="ARBA00023136"/>
    </source>
</evidence>
<name>A0ABP9DGI9_9ACTN</name>
<dbReference type="RefSeq" id="WP_345696006.1">
    <property type="nucleotide sequence ID" value="NZ_BAABIS010000001.1"/>
</dbReference>
<dbReference type="EMBL" id="BAABIS010000001">
    <property type="protein sequence ID" value="GAA4840738.1"/>
    <property type="molecule type" value="Genomic_DNA"/>
</dbReference>
<evidence type="ECO:0000256" key="7">
    <source>
        <dbReference type="ARBA" id="ARBA00043987"/>
    </source>
</evidence>
<comment type="caution">
    <text evidence="9">The sequence shown here is derived from an EMBL/GenBank/DDBJ whole genome shotgun (WGS) entry which is preliminary data.</text>
</comment>
<feature type="transmembrane region" description="Helical" evidence="8">
    <location>
        <begin position="89"/>
        <end position="110"/>
    </location>
</feature>
<comment type="subcellular location">
    <subcellularLocation>
        <location evidence="1">Membrane</location>
        <topology evidence="1">Multi-pass membrane protein</topology>
    </subcellularLocation>
</comment>
<feature type="transmembrane region" description="Helical" evidence="8">
    <location>
        <begin position="449"/>
        <end position="469"/>
    </location>
</feature>
<evidence type="ECO:0000256" key="3">
    <source>
        <dbReference type="ARBA" id="ARBA00022679"/>
    </source>
</evidence>
<proteinExistence type="inferred from homology"/>
<dbReference type="Proteomes" id="UP001501752">
    <property type="component" value="Unassembled WGS sequence"/>
</dbReference>
<evidence type="ECO:0000256" key="5">
    <source>
        <dbReference type="ARBA" id="ARBA00022989"/>
    </source>
</evidence>
<dbReference type="InterPro" id="IPR049829">
    <property type="entry name" value="MptA/B-like"/>
</dbReference>
<evidence type="ECO:0000256" key="4">
    <source>
        <dbReference type="ARBA" id="ARBA00022692"/>
    </source>
</evidence>
<keyword evidence="2" id="KW-0328">Glycosyltransferase</keyword>
<feature type="transmembrane region" description="Helical" evidence="8">
    <location>
        <begin position="381"/>
        <end position="398"/>
    </location>
</feature>
<feature type="transmembrane region" description="Helical" evidence="8">
    <location>
        <begin position="181"/>
        <end position="199"/>
    </location>
</feature>
<dbReference type="NCBIfam" id="NF038066">
    <property type="entry name" value="MptB"/>
    <property type="match status" value="1"/>
</dbReference>
<evidence type="ECO:0000256" key="1">
    <source>
        <dbReference type="ARBA" id="ARBA00004141"/>
    </source>
</evidence>
<keyword evidence="6 8" id="KW-0472">Membrane</keyword>
<feature type="transmembrane region" description="Helical" evidence="8">
    <location>
        <begin position="211"/>
        <end position="232"/>
    </location>
</feature>
<dbReference type="Pfam" id="PF26314">
    <property type="entry name" value="MptA_B_family"/>
    <property type="match status" value="1"/>
</dbReference>
<evidence type="ECO:0000313" key="9">
    <source>
        <dbReference type="EMBL" id="GAA4840738.1"/>
    </source>
</evidence>